<sequence>MARVISHLIFNFPDIKAMVGFRLPAGKIHNFHTFIHIFQVQGKRRDVKESTRTSSMIYQYACTIHSFSYLMVNKNYN</sequence>
<protein>
    <submittedName>
        <fullName evidence="1">Uncharacterized protein</fullName>
    </submittedName>
</protein>
<accession>A0A0E9UL18</accession>
<reference evidence="1" key="1">
    <citation type="submission" date="2014-11" db="EMBL/GenBank/DDBJ databases">
        <authorList>
            <person name="Amaro Gonzalez C."/>
        </authorList>
    </citation>
    <scope>NUCLEOTIDE SEQUENCE</scope>
</reference>
<evidence type="ECO:0000313" key="1">
    <source>
        <dbReference type="EMBL" id="JAH66539.1"/>
    </source>
</evidence>
<organism evidence="1">
    <name type="scientific">Anguilla anguilla</name>
    <name type="common">European freshwater eel</name>
    <name type="synonym">Muraena anguilla</name>
    <dbReference type="NCBI Taxonomy" id="7936"/>
    <lineage>
        <taxon>Eukaryota</taxon>
        <taxon>Metazoa</taxon>
        <taxon>Chordata</taxon>
        <taxon>Craniata</taxon>
        <taxon>Vertebrata</taxon>
        <taxon>Euteleostomi</taxon>
        <taxon>Actinopterygii</taxon>
        <taxon>Neopterygii</taxon>
        <taxon>Teleostei</taxon>
        <taxon>Anguilliformes</taxon>
        <taxon>Anguillidae</taxon>
        <taxon>Anguilla</taxon>
    </lineage>
</organism>
<proteinExistence type="predicted"/>
<dbReference type="AlphaFoldDB" id="A0A0E9UL18"/>
<reference evidence="1" key="2">
    <citation type="journal article" date="2015" name="Fish Shellfish Immunol.">
        <title>Early steps in the European eel (Anguilla anguilla)-Vibrio vulnificus interaction in the gills: Role of the RtxA13 toxin.</title>
        <authorList>
            <person name="Callol A."/>
            <person name="Pajuelo D."/>
            <person name="Ebbesson L."/>
            <person name="Teles M."/>
            <person name="MacKenzie S."/>
            <person name="Amaro C."/>
        </authorList>
    </citation>
    <scope>NUCLEOTIDE SEQUENCE</scope>
</reference>
<name>A0A0E9UL18_ANGAN</name>
<dbReference type="EMBL" id="GBXM01042038">
    <property type="protein sequence ID" value="JAH66539.1"/>
    <property type="molecule type" value="Transcribed_RNA"/>
</dbReference>